<dbReference type="Gene3D" id="3.40.309.10">
    <property type="entry name" value="Aldehyde Dehydrogenase, Chain A, domain 2"/>
    <property type="match status" value="1"/>
</dbReference>
<dbReference type="AlphaFoldDB" id="A0A348HC40"/>
<dbReference type="SUPFAM" id="SSF53720">
    <property type="entry name" value="ALDH-like"/>
    <property type="match status" value="1"/>
</dbReference>
<dbReference type="RefSeq" id="WP_169733987.1">
    <property type="nucleotide sequence ID" value="NZ_AP018933.1"/>
</dbReference>
<reference evidence="4 5" key="1">
    <citation type="submission" date="2018-09" db="EMBL/GenBank/DDBJ databases">
        <title>Zymobacter palmae IAM14233 (=T109) whole genome analysis.</title>
        <authorList>
            <person name="Yanase H."/>
        </authorList>
    </citation>
    <scope>NUCLEOTIDE SEQUENCE [LARGE SCALE GENOMIC DNA]</scope>
    <source>
        <strain evidence="4 5">IAM14233</strain>
    </source>
</reference>
<dbReference type="Gene3D" id="3.40.605.10">
    <property type="entry name" value="Aldehyde Dehydrogenase, Chain A, domain 1"/>
    <property type="match status" value="1"/>
</dbReference>
<dbReference type="PANTHER" id="PTHR43353">
    <property type="entry name" value="SUCCINATE-SEMIALDEHYDE DEHYDROGENASE, MITOCHONDRIAL"/>
    <property type="match status" value="1"/>
</dbReference>
<keyword evidence="5" id="KW-1185">Reference proteome</keyword>
<protein>
    <submittedName>
        <fullName evidence="4">NAD-dependent aldehyde dehydrogenases</fullName>
    </submittedName>
</protein>
<name>A0A348HC40_9GAMM</name>
<evidence type="ECO:0000256" key="2">
    <source>
        <dbReference type="ARBA" id="ARBA00023002"/>
    </source>
</evidence>
<dbReference type="InterPro" id="IPR016161">
    <property type="entry name" value="Ald_DH/histidinol_DH"/>
</dbReference>
<dbReference type="InterPro" id="IPR016163">
    <property type="entry name" value="Ald_DH_C"/>
</dbReference>
<proteinExistence type="inferred from homology"/>
<dbReference type="InterPro" id="IPR050740">
    <property type="entry name" value="Aldehyde_DH_Superfamily"/>
</dbReference>
<comment type="similarity">
    <text evidence="1">Belongs to the aldehyde dehydrogenase family.</text>
</comment>
<gene>
    <name evidence="4" type="ORF">ZBT109_0403</name>
</gene>
<evidence type="ECO:0000259" key="3">
    <source>
        <dbReference type="Pfam" id="PF00171"/>
    </source>
</evidence>
<organism evidence="4 5">
    <name type="scientific">Zymobacter palmae</name>
    <dbReference type="NCBI Taxonomy" id="33074"/>
    <lineage>
        <taxon>Bacteria</taxon>
        <taxon>Pseudomonadati</taxon>
        <taxon>Pseudomonadota</taxon>
        <taxon>Gammaproteobacteria</taxon>
        <taxon>Oceanospirillales</taxon>
        <taxon>Halomonadaceae</taxon>
        <taxon>Zymobacter group</taxon>
        <taxon>Zymobacter</taxon>
    </lineage>
</organism>
<evidence type="ECO:0000256" key="1">
    <source>
        <dbReference type="ARBA" id="ARBA00009986"/>
    </source>
</evidence>
<dbReference type="InterPro" id="IPR015590">
    <property type="entry name" value="Aldehyde_DH_dom"/>
</dbReference>
<dbReference type="FunFam" id="3.40.605.10:FF:000033">
    <property type="entry name" value="NAD-dependent succinate-semialdehyde dehydrogenase"/>
    <property type="match status" value="1"/>
</dbReference>
<dbReference type="STRING" id="1123510.GCA_000620025_00609"/>
<accession>A0A348HC40</accession>
<dbReference type="PANTHER" id="PTHR43353:SF5">
    <property type="entry name" value="SUCCINATE-SEMIALDEHYDE DEHYDROGENASE, MITOCHONDRIAL"/>
    <property type="match status" value="1"/>
</dbReference>
<dbReference type="CDD" id="cd07103">
    <property type="entry name" value="ALDH_F5_SSADH_GabD"/>
    <property type="match status" value="1"/>
</dbReference>
<keyword evidence="2" id="KW-0560">Oxidoreductase</keyword>
<sequence length="489" mass="52452">MTQPFSADVNASLDADVLLLIDGQWRPGSAQRWQPIEDPARQTVIGRMACAEDTDIEHALSAADQSFASWRHTSARERRALLLDAAALLSERSETIARQLTLEQGKPLQQARNELAAACEVVEWFAEEAVRAYGQVIPARQAQVMQYTLKTPVGPVAAFTPWNFPIGQLVRKLCAALAAGCTLIAKAAEDTPASPAALFGCFHDAGFPAGVINLLYGDPEHISSRLITDPRIRKISFTGSTAVGKHLAQQAGRHMKRITMELGGHAPAIVCADADIATAARQLAQARFYNAGQVCITPTRILVHADVIDTFTHQFAETARALKTGHGLAPDTTLGPMATARGAAHLRALRDDALAQGGKAVLLPTTEQEHGQFVLPSIVRDVPLTARVMNEEPFGPLTPINAFTCLDDAIAEANRLPYGLAAYGYSRDIGTLHRLGTGIESGMLSLNHCDLADPEQPFGGLKDSGYGSEGGSSAIQCYLDERFITCNAE</sequence>
<dbReference type="KEGG" id="zpl:ZBT109_0403"/>
<dbReference type="InterPro" id="IPR016162">
    <property type="entry name" value="Ald_DH_N"/>
</dbReference>
<dbReference type="Proteomes" id="UP000267342">
    <property type="component" value="Chromosome"/>
</dbReference>
<evidence type="ECO:0000313" key="4">
    <source>
        <dbReference type="EMBL" id="BBG29192.1"/>
    </source>
</evidence>
<dbReference type="Pfam" id="PF00171">
    <property type="entry name" value="Aldedh"/>
    <property type="match status" value="1"/>
</dbReference>
<feature type="domain" description="Aldehyde dehydrogenase" evidence="3">
    <location>
        <begin position="25"/>
        <end position="482"/>
    </location>
</feature>
<dbReference type="GO" id="GO:0016620">
    <property type="term" value="F:oxidoreductase activity, acting on the aldehyde or oxo group of donors, NAD or NADP as acceptor"/>
    <property type="evidence" value="ECO:0007669"/>
    <property type="project" value="InterPro"/>
</dbReference>
<evidence type="ECO:0000313" key="5">
    <source>
        <dbReference type="Proteomes" id="UP000267342"/>
    </source>
</evidence>
<dbReference type="EMBL" id="AP018933">
    <property type="protein sequence ID" value="BBG29192.1"/>
    <property type="molecule type" value="Genomic_DNA"/>
</dbReference>